<sequence>MNKKVCVYAIAKNEIKFVDRWYESVKEADYVCVLDTGSTDGTFERFKELGVITKQKKYKKFRFDKARNDSLELVPEDTDICVCVDIDEYFEKGWCKILKENWTENTGRARYRYTWNFNPDGSEGYVFMADKMHKKGAFIWTHPVHEILTQIDNNVYDTITLPGVQLNHKADNTKSRASYLPLLELSLKERPNDDRNAHYLGREYMFNREYDKAIETLKYHLALPTATWAEERCASLRFIALCYKYKGLYNLAEEYFLKAILECNYTREAYFELALLYYEEKEFLKCAVTFEEMFKIKERALTYISSPVCWGSLPYDYLSLAYYNIGEYSKALTNVEEAIKLSDDERLKNNKQAFLNLLNTNN</sequence>
<dbReference type="PROSITE" id="PS50005">
    <property type="entry name" value="TPR"/>
    <property type="match status" value="1"/>
</dbReference>
<gene>
    <name evidence="3" type="ORF">IAA62_00875</name>
</gene>
<dbReference type="Pfam" id="PF00535">
    <property type="entry name" value="Glycos_transf_2"/>
    <property type="match status" value="1"/>
</dbReference>
<name>A0A9D1NEP4_9FIRM</name>
<dbReference type="InterPro" id="IPR011990">
    <property type="entry name" value="TPR-like_helical_dom_sf"/>
</dbReference>
<comment type="caution">
    <text evidence="3">The sequence shown here is derived from an EMBL/GenBank/DDBJ whole genome shotgun (WGS) entry which is preliminary data.</text>
</comment>
<dbReference type="EMBL" id="DVOJ01000004">
    <property type="protein sequence ID" value="HIV01098.1"/>
    <property type="molecule type" value="Genomic_DNA"/>
</dbReference>
<organism evidence="3 4">
    <name type="scientific">Candidatus Caccopulliclostridium gallistercoris</name>
    <dbReference type="NCBI Taxonomy" id="2840719"/>
    <lineage>
        <taxon>Bacteria</taxon>
        <taxon>Bacillati</taxon>
        <taxon>Bacillota</taxon>
        <taxon>Clostridia</taxon>
        <taxon>Candidatus Caccopulliclostridium</taxon>
    </lineage>
</organism>
<protein>
    <submittedName>
        <fullName evidence="3">Glycosyltransferase</fullName>
    </submittedName>
</protein>
<dbReference type="PANTHER" id="PTHR43630:SF2">
    <property type="entry name" value="GLYCOSYLTRANSFERASE"/>
    <property type="match status" value="1"/>
</dbReference>
<accession>A0A9D1NEP4</accession>
<dbReference type="AlphaFoldDB" id="A0A9D1NEP4"/>
<reference evidence="3" key="2">
    <citation type="journal article" date="2021" name="PeerJ">
        <title>Extensive microbial diversity within the chicken gut microbiome revealed by metagenomics and culture.</title>
        <authorList>
            <person name="Gilroy R."/>
            <person name="Ravi A."/>
            <person name="Getino M."/>
            <person name="Pursley I."/>
            <person name="Horton D.L."/>
            <person name="Alikhan N.F."/>
            <person name="Baker D."/>
            <person name="Gharbi K."/>
            <person name="Hall N."/>
            <person name="Watson M."/>
            <person name="Adriaenssens E.M."/>
            <person name="Foster-Nyarko E."/>
            <person name="Jarju S."/>
            <person name="Secka A."/>
            <person name="Antonio M."/>
            <person name="Oren A."/>
            <person name="Chaudhuri R.R."/>
            <person name="La Ragione R."/>
            <person name="Hildebrand F."/>
            <person name="Pallen M.J."/>
        </authorList>
    </citation>
    <scope>NUCLEOTIDE SEQUENCE</scope>
    <source>
        <strain evidence="3">CHK186-9395</strain>
    </source>
</reference>
<dbReference type="InterPro" id="IPR029044">
    <property type="entry name" value="Nucleotide-diphossugar_trans"/>
</dbReference>
<evidence type="ECO:0000313" key="3">
    <source>
        <dbReference type="EMBL" id="HIV01098.1"/>
    </source>
</evidence>
<reference evidence="3" key="1">
    <citation type="submission" date="2020-10" db="EMBL/GenBank/DDBJ databases">
        <authorList>
            <person name="Gilroy R."/>
        </authorList>
    </citation>
    <scope>NUCLEOTIDE SEQUENCE</scope>
    <source>
        <strain evidence="3">CHK186-9395</strain>
    </source>
</reference>
<dbReference type="SUPFAM" id="SSF48452">
    <property type="entry name" value="TPR-like"/>
    <property type="match status" value="1"/>
</dbReference>
<feature type="domain" description="Glycosyltransferase 2-like" evidence="2">
    <location>
        <begin position="8"/>
        <end position="105"/>
    </location>
</feature>
<dbReference type="InterPro" id="IPR001173">
    <property type="entry name" value="Glyco_trans_2-like"/>
</dbReference>
<dbReference type="InterPro" id="IPR019734">
    <property type="entry name" value="TPR_rpt"/>
</dbReference>
<feature type="repeat" description="TPR" evidence="1">
    <location>
        <begin position="312"/>
        <end position="345"/>
    </location>
</feature>
<evidence type="ECO:0000256" key="1">
    <source>
        <dbReference type="PROSITE-ProRule" id="PRU00339"/>
    </source>
</evidence>
<dbReference type="SMART" id="SM00028">
    <property type="entry name" value="TPR"/>
    <property type="match status" value="3"/>
</dbReference>
<evidence type="ECO:0000259" key="2">
    <source>
        <dbReference type="Pfam" id="PF00535"/>
    </source>
</evidence>
<keyword evidence="1" id="KW-0802">TPR repeat</keyword>
<proteinExistence type="predicted"/>
<evidence type="ECO:0000313" key="4">
    <source>
        <dbReference type="Proteomes" id="UP000886861"/>
    </source>
</evidence>
<dbReference type="Gene3D" id="1.25.40.10">
    <property type="entry name" value="Tetratricopeptide repeat domain"/>
    <property type="match status" value="1"/>
</dbReference>
<dbReference type="Proteomes" id="UP000886861">
    <property type="component" value="Unassembled WGS sequence"/>
</dbReference>
<dbReference type="PANTHER" id="PTHR43630">
    <property type="entry name" value="POLY-BETA-1,6-N-ACETYL-D-GLUCOSAMINE SYNTHASE"/>
    <property type="match status" value="1"/>
</dbReference>
<dbReference type="SUPFAM" id="SSF53448">
    <property type="entry name" value="Nucleotide-diphospho-sugar transferases"/>
    <property type="match status" value="1"/>
</dbReference>
<dbReference type="Gene3D" id="3.90.550.10">
    <property type="entry name" value="Spore Coat Polysaccharide Biosynthesis Protein SpsA, Chain A"/>
    <property type="match status" value="1"/>
</dbReference>